<keyword evidence="3" id="KW-1185">Reference proteome</keyword>
<dbReference type="AlphaFoldDB" id="A0ABC8TZY4"/>
<dbReference type="InterPro" id="IPR038975">
    <property type="entry name" value="THNL"/>
</dbReference>
<gene>
    <name evidence="2" type="ORF">ILEXP_LOCUS44384</name>
</gene>
<evidence type="ECO:0000313" key="2">
    <source>
        <dbReference type="EMBL" id="CAK9174635.1"/>
    </source>
</evidence>
<evidence type="ECO:0000256" key="1">
    <source>
        <dbReference type="SAM" id="Phobius"/>
    </source>
</evidence>
<organism evidence="2 3">
    <name type="scientific">Ilex paraguariensis</name>
    <name type="common">yerba mate</name>
    <dbReference type="NCBI Taxonomy" id="185542"/>
    <lineage>
        <taxon>Eukaryota</taxon>
        <taxon>Viridiplantae</taxon>
        <taxon>Streptophyta</taxon>
        <taxon>Embryophyta</taxon>
        <taxon>Tracheophyta</taxon>
        <taxon>Spermatophyta</taxon>
        <taxon>Magnoliopsida</taxon>
        <taxon>eudicotyledons</taxon>
        <taxon>Gunneridae</taxon>
        <taxon>Pentapetalae</taxon>
        <taxon>asterids</taxon>
        <taxon>campanulids</taxon>
        <taxon>Aquifoliales</taxon>
        <taxon>Aquifoliaceae</taxon>
        <taxon>Ilex</taxon>
    </lineage>
</organism>
<dbReference type="Proteomes" id="UP001642360">
    <property type="component" value="Unassembled WGS sequence"/>
</dbReference>
<dbReference type="PANTHER" id="PTHR36312:SF3">
    <property type="entry name" value="THIONIN-LIKE PROTEIN 2"/>
    <property type="match status" value="1"/>
</dbReference>
<sequence length="106" mass="11341">MKGKGGIGAVTMVVLVMIILFTGHATAEFKTCFAACIIRCAIISDRLPCAVKCLASCITHKTSDELYYCGLGCSVDQCAKFGDEVDKVGSCVDNCENSTCDRKMKN</sequence>
<evidence type="ECO:0000313" key="3">
    <source>
        <dbReference type="Proteomes" id="UP001642360"/>
    </source>
</evidence>
<feature type="transmembrane region" description="Helical" evidence="1">
    <location>
        <begin position="7"/>
        <end position="27"/>
    </location>
</feature>
<keyword evidence="1" id="KW-0472">Membrane</keyword>
<keyword evidence="1" id="KW-0812">Transmembrane</keyword>
<dbReference type="PANTHER" id="PTHR36312">
    <property type="entry name" value="THIONIN-LIKE PROTEIN 1"/>
    <property type="match status" value="1"/>
</dbReference>
<proteinExistence type="predicted"/>
<keyword evidence="1" id="KW-1133">Transmembrane helix</keyword>
<reference evidence="2 3" key="1">
    <citation type="submission" date="2024-02" db="EMBL/GenBank/DDBJ databases">
        <authorList>
            <person name="Vignale AGUSTIN F."/>
            <person name="Sosa J E."/>
            <person name="Modenutti C."/>
        </authorList>
    </citation>
    <scope>NUCLEOTIDE SEQUENCE [LARGE SCALE GENOMIC DNA]</scope>
</reference>
<protein>
    <submittedName>
        <fullName evidence="2">Uncharacterized protein</fullName>
    </submittedName>
</protein>
<dbReference type="EMBL" id="CAUOFW020006391">
    <property type="protein sequence ID" value="CAK9174635.1"/>
    <property type="molecule type" value="Genomic_DNA"/>
</dbReference>
<name>A0ABC8TZY4_9AQUA</name>
<comment type="caution">
    <text evidence="2">The sequence shown here is derived from an EMBL/GenBank/DDBJ whole genome shotgun (WGS) entry which is preliminary data.</text>
</comment>
<accession>A0ABC8TZY4</accession>